<dbReference type="EMBL" id="JAIVGD010000018">
    <property type="protein sequence ID" value="KAH0754350.1"/>
    <property type="molecule type" value="Genomic_DNA"/>
</dbReference>
<protein>
    <recommendedName>
        <fullName evidence="2">Retrotransposon Copia-like N-terminal domain-containing protein</fullName>
    </recommendedName>
</protein>
<proteinExistence type="predicted"/>
<evidence type="ECO:0000313" key="4">
    <source>
        <dbReference type="Proteomes" id="UP000826656"/>
    </source>
</evidence>
<sequence length="390" mass="43481">MVEVTNLEVTKGIEIGSVLYLHPSDNPGAPLVPVVFDGIGYRSWRRGIIRSLSVKNKLGFINGDSKKPLSTDPDYKQWERCDNMVTSWILNSLNREIADSVAYVDSALELWTDLEDRYDQTNGAKLYQIQKEINDLIQGVLDVTAYYTKMKKLWEELSSLCIKNYCSCACNCGAKDVMHKVEQDRRLIQFLMGLNEIYTIIRGNILMMNPLPSVAQTFALLIQEEKQREFKSNSQLFAESSFLAASSSGCSLAANVSGTSKGQNFQTNYSSASSNRRGRPFCDHCKRPGHIKEKCYQLHGYPQNNNRSQKSQSHGQQANSVGLSCDSTMEQGCGSGGQITNQDIGISKEQYGQLAYLLQQFQAENSGNMQTTSPTVNFAGPFTEEASGNW</sequence>
<keyword evidence="4" id="KW-1185">Reference proteome</keyword>
<dbReference type="Proteomes" id="UP000826656">
    <property type="component" value="Unassembled WGS sequence"/>
</dbReference>
<feature type="domain" description="Retrotransposon Copia-like N-terminal" evidence="2">
    <location>
        <begin position="22"/>
        <end position="68"/>
    </location>
</feature>
<comment type="caution">
    <text evidence="3">The sequence shown here is derived from an EMBL/GenBank/DDBJ whole genome shotgun (WGS) entry which is preliminary data.</text>
</comment>
<dbReference type="InterPro" id="IPR029472">
    <property type="entry name" value="Copia-like_N"/>
</dbReference>
<evidence type="ECO:0000256" key="1">
    <source>
        <dbReference type="SAM" id="MobiDB-lite"/>
    </source>
</evidence>
<evidence type="ECO:0000313" key="3">
    <source>
        <dbReference type="EMBL" id="KAH0754350.1"/>
    </source>
</evidence>
<organism evidence="3 4">
    <name type="scientific">Solanum tuberosum</name>
    <name type="common">Potato</name>
    <dbReference type="NCBI Taxonomy" id="4113"/>
    <lineage>
        <taxon>Eukaryota</taxon>
        <taxon>Viridiplantae</taxon>
        <taxon>Streptophyta</taxon>
        <taxon>Embryophyta</taxon>
        <taxon>Tracheophyta</taxon>
        <taxon>Spermatophyta</taxon>
        <taxon>Magnoliopsida</taxon>
        <taxon>eudicotyledons</taxon>
        <taxon>Gunneridae</taxon>
        <taxon>Pentapetalae</taxon>
        <taxon>asterids</taxon>
        <taxon>lamiids</taxon>
        <taxon>Solanales</taxon>
        <taxon>Solanaceae</taxon>
        <taxon>Solanoideae</taxon>
        <taxon>Solaneae</taxon>
        <taxon>Solanum</taxon>
    </lineage>
</organism>
<dbReference type="Pfam" id="PF14244">
    <property type="entry name" value="Retrotran_gag_3"/>
    <property type="match status" value="1"/>
</dbReference>
<reference evidence="3 4" key="1">
    <citation type="journal article" date="2021" name="bioRxiv">
        <title>Chromosome-scale and haplotype-resolved genome assembly of a tetraploid potato cultivar.</title>
        <authorList>
            <person name="Sun H."/>
            <person name="Jiao W.-B."/>
            <person name="Krause K."/>
            <person name="Campoy J.A."/>
            <person name="Goel M."/>
            <person name="Folz-Donahue K."/>
            <person name="Kukat C."/>
            <person name="Huettel B."/>
            <person name="Schneeberger K."/>
        </authorList>
    </citation>
    <scope>NUCLEOTIDE SEQUENCE [LARGE SCALE GENOMIC DNA]</scope>
    <source>
        <strain evidence="3">SolTubOtavaFocal</strain>
        <tissue evidence="3">Leaves</tissue>
    </source>
</reference>
<accession>A0ABQ7UR74</accession>
<evidence type="ECO:0000259" key="2">
    <source>
        <dbReference type="Pfam" id="PF14244"/>
    </source>
</evidence>
<name>A0ABQ7UR74_SOLTU</name>
<dbReference type="PANTHER" id="PTHR37610">
    <property type="entry name" value="CCHC-TYPE DOMAIN-CONTAINING PROTEIN"/>
    <property type="match status" value="1"/>
</dbReference>
<gene>
    <name evidence="3" type="ORF">KY290_024620</name>
</gene>
<feature type="region of interest" description="Disordered" evidence="1">
    <location>
        <begin position="302"/>
        <end position="321"/>
    </location>
</feature>
<dbReference type="PANTHER" id="PTHR37610:SF40">
    <property type="entry name" value="OS01G0909600 PROTEIN"/>
    <property type="match status" value="1"/>
</dbReference>